<feature type="compositionally biased region" description="Basic and acidic residues" evidence="1">
    <location>
        <begin position="1"/>
        <end position="16"/>
    </location>
</feature>
<dbReference type="Proteomes" id="UP000006512">
    <property type="component" value="Unassembled WGS sequence"/>
</dbReference>
<sequence length="89" mass="9782">MFQDRGSQERGKERGGPRGGNDRSGGGDRGGENRRDGRIERAIRIAESRGRVLDAGQQSGSIFWVRVATDRGRVDLLIDTDSGRIIGER</sequence>
<reference evidence="3" key="1">
    <citation type="submission" date="2011-03" db="EMBL/GenBank/DDBJ databases">
        <title>Draft genome sequence of Brevundimonas diminuta.</title>
        <authorList>
            <person name="Brown P.J.B."/>
            <person name="Buechlein A."/>
            <person name="Hemmerich C."/>
            <person name="Brun Y.V."/>
        </authorList>
    </citation>
    <scope>NUCLEOTIDE SEQUENCE [LARGE SCALE GENOMIC DNA]</scope>
    <source>
        <strain evidence="3">C19</strain>
    </source>
</reference>
<evidence type="ECO:0008006" key="4">
    <source>
        <dbReference type="Google" id="ProtNLM"/>
    </source>
</evidence>
<gene>
    <name evidence="2" type="ORF">ABI_27160</name>
</gene>
<organism evidence="2 3">
    <name type="scientific">Asticcacaulis biprosthecium C19</name>
    <dbReference type="NCBI Taxonomy" id="715226"/>
    <lineage>
        <taxon>Bacteria</taxon>
        <taxon>Pseudomonadati</taxon>
        <taxon>Pseudomonadota</taxon>
        <taxon>Alphaproteobacteria</taxon>
        <taxon>Caulobacterales</taxon>
        <taxon>Caulobacteraceae</taxon>
        <taxon>Asticcacaulis</taxon>
    </lineage>
</organism>
<feature type="region of interest" description="Disordered" evidence="1">
    <location>
        <begin position="1"/>
        <end position="39"/>
    </location>
</feature>
<dbReference type="EMBL" id="GL883078">
    <property type="protein sequence ID" value="EGF91301.1"/>
    <property type="molecule type" value="Genomic_DNA"/>
</dbReference>
<dbReference type="STRING" id="715226.ABI_27160"/>
<evidence type="ECO:0000256" key="1">
    <source>
        <dbReference type="SAM" id="MobiDB-lite"/>
    </source>
</evidence>
<accession>F4QM60</accession>
<proteinExistence type="predicted"/>
<dbReference type="HOGENOM" id="CLU_2448279_0_0_5"/>
<feature type="compositionally biased region" description="Basic and acidic residues" evidence="1">
    <location>
        <begin position="25"/>
        <end position="39"/>
    </location>
</feature>
<name>F4QM60_9CAUL</name>
<evidence type="ECO:0000313" key="3">
    <source>
        <dbReference type="Proteomes" id="UP000006512"/>
    </source>
</evidence>
<dbReference type="AlphaFoldDB" id="F4QM60"/>
<evidence type="ECO:0000313" key="2">
    <source>
        <dbReference type="EMBL" id="EGF91301.1"/>
    </source>
</evidence>
<keyword evidence="3" id="KW-1185">Reference proteome</keyword>
<protein>
    <recommendedName>
        <fullName evidence="4">PepSY domain-containing protein</fullName>
    </recommendedName>
</protein>